<organism evidence="2 3">
    <name type="scientific">Deinococcus rufus</name>
    <dbReference type="NCBI Taxonomy" id="2136097"/>
    <lineage>
        <taxon>Bacteria</taxon>
        <taxon>Thermotogati</taxon>
        <taxon>Deinococcota</taxon>
        <taxon>Deinococci</taxon>
        <taxon>Deinococcales</taxon>
        <taxon>Deinococcaceae</taxon>
        <taxon>Deinococcus</taxon>
    </lineage>
</organism>
<dbReference type="Proteomes" id="UP001595803">
    <property type="component" value="Unassembled WGS sequence"/>
</dbReference>
<dbReference type="RefSeq" id="WP_295818972.1">
    <property type="nucleotide sequence ID" value="NZ_JBHRZG010000024.1"/>
</dbReference>
<reference evidence="3" key="1">
    <citation type="journal article" date="2019" name="Int. J. Syst. Evol. Microbiol.">
        <title>The Global Catalogue of Microorganisms (GCM) 10K type strain sequencing project: providing services to taxonomists for standard genome sequencing and annotation.</title>
        <authorList>
            <consortium name="The Broad Institute Genomics Platform"/>
            <consortium name="The Broad Institute Genome Sequencing Center for Infectious Disease"/>
            <person name="Wu L."/>
            <person name="Ma J."/>
        </authorList>
    </citation>
    <scope>NUCLEOTIDE SEQUENCE [LARGE SCALE GENOMIC DNA]</scope>
    <source>
        <strain evidence="3">CCTCC AB 2017081</strain>
    </source>
</reference>
<dbReference type="InterPro" id="IPR050445">
    <property type="entry name" value="Bact_polysacc_biosynth/exp"/>
</dbReference>
<dbReference type="PANTHER" id="PTHR32309">
    <property type="entry name" value="TYROSINE-PROTEIN KINASE"/>
    <property type="match status" value="1"/>
</dbReference>
<feature type="transmembrane region" description="Helical" evidence="1">
    <location>
        <begin position="26"/>
        <end position="44"/>
    </location>
</feature>
<keyword evidence="1" id="KW-0812">Transmembrane</keyword>
<evidence type="ECO:0000313" key="2">
    <source>
        <dbReference type="EMBL" id="MFC3834438.1"/>
    </source>
</evidence>
<dbReference type="PANTHER" id="PTHR32309:SF31">
    <property type="entry name" value="CAPSULAR EXOPOLYSACCHARIDE FAMILY"/>
    <property type="match status" value="1"/>
</dbReference>
<sequence>MIDSVQRTRALDVDALPVMSTLTRSALPIIGAAVLAGALGYFVTAGQPKVYEASSSVFASANNNNSFSDSVYTAPSLPRGTLREALTSPAVVQDVVRRVQASGLPQGQISEMVGTLKSELTNANVKSLQLAIVEESNTGGVYSVNGRASSPAGARVLTNAAVDALVAWDTKRAQARMNKALVSLQEQLRALNTETPDNDINASAYQTTRARLLQDLALAGAGASSATGSVDIVSPAIDPAGAVAPRPVRSAILSALLALVTATALALLLANMRPPRPVDMRPERYTGR</sequence>
<evidence type="ECO:0000313" key="3">
    <source>
        <dbReference type="Proteomes" id="UP001595803"/>
    </source>
</evidence>
<gene>
    <name evidence="2" type="ORF">ACFOSB_16410</name>
</gene>
<evidence type="ECO:0000256" key="1">
    <source>
        <dbReference type="SAM" id="Phobius"/>
    </source>
</evidence>
<comment type="caution">
    <text evidence="2">The sequence shown here is derived from an EMBL/GenBank/DDBJ whole genome shotgun (WGS) entry which is preliminary data.</text>
</comment>
<evidence type="ECO:0008006" key="4">
    <source>
        <dbReference type="Google" id="ProtNLM"/>
    </source>
</evidence>
<protein>
    <recommendedName>
        <fullName evidence="4">Lipopolysaccharide biosynthesis protein</fullName>
    </recommendedName>
</protein>
<dbReference type="EMBL" id="JBHRZG010000024">
    <property type="protein sequence ID" value="MFC3834438.1"/>
    <property type="molecule type" value="Genomic_DNA"/>
</dbReference>
<keyword evidence="1" id="KW-1133">Transmembrane helix</keyword>
<feature type="transmembrane region" description="Helical" evidence="1">
    <location>
        <begin position="251"/>
        <end position="270"/>
    </location>
</feature>
<accession>A0ABV7ZBI1</accession>
<keyword evidence="1" id="KW-0472">Membrane</keyword>
<proteinExistence type="predicted"/>
<name>A0ABV7ZBI1_9DEIO</name>
<keyword evidence="3" id="KW-1185">Reference proteome</keyword>